<gene>
    <name evidence="1" type="ORF">WHI96_17735</name>
</gene>
<dbReference type="Gene3D" id="3.40.50.150">
    <property type="entry name" value="Vaccinia Virus protein VP39"/>
    <property type="match status" value="1"/>
</dbReference>
<reference evidence="1 2" key="1">
    <citation type="submission" date="2024-03" db="EMBL/GenBank/DDBJ databases">
        <title>Draft genome sequence of Pseudonocardia tropica JCM 19149.</title>
        <authorList>
            <person name="Butdee W."/>
            <person name="Duangmal K."/>
        </authorList>
    </citation>
    <scope>NUCLEOTIDE SEQUENCE [LARGE SCALE GENOMIC DNA]</scope>
    <source>
        <strain evidence="1 2">JCM 19149</strain>
    </source>
</reference>
<accession>A0ABV1JXG2</accession>
<dbReference type="SUPFAM" id="SSF53335">
    <property type="entry name" value="S-adenosyl-L-methionine-dependent methyltransferases"/>
    <property type="match status" value="1"/>
</dbReference>
<evidence type="ECO:0000313" key="1">
    <source>
        <dbReference type="EMBL" id="MEQ3540657.1"/>
    </source>
</evidence>
<dbReference type="InterPro" id="IPR029063">
    <property type="entry name" value="SAM-dependent_MTases_sf"/>
</dbReference>
<keyword evidence="1" id="KW-0489">Methyltransferase</keyword>
<dbReference type="Pfam" id="PF13489">
    <property type="entry name" value="Methyltransf_23"/>
    <property type="match status" value="1"/>
</dbReference>
<dbReference type="GO" id="GO:0032259">
    <property type="term" value="P:methylation"/>
    <property type="evidence" value="ECO:0007669"/>
    <property type="project" value="UniProtKB-KW"/>
</dbReference>
<dbReference type="PANTHER" id="PTHR43861">
    <property type="entry name" value="TRANS-ACONITATE 2-METHYLTRANSFERASE-RELATED"/>
    <property type="match status" value="1"/>
</dbReference>
<protein>
    <submittedName>
        <fullName evidence="1">Methyltransferase domain-containing protein</fullName>
    </submittedName>
</protein>
<name>A0ABV1JXG2_9PSEU</name>
<evidence type="ECO:0000313" key="2">
    <source>
        <dbReference type="Proteomes" id="UP001464923"/>
    </source>
</evidence>
<proteinExistence type="predicted"/>
<keyword evidence="1" id="KW-0808">Transferase</keyword>
<comment type="caution">
    <text evidence="1">The sequence shown here is derived from an EMBL/GenBank/DDBJ whole genome shotgun (WGS) entry which is preliminary data.</text>
</comment>
<organism evidence="1 2">
    <name type="scientific">Pseudonocardia tropica</name>
    <dbReference type="NCBI Taxonomy" id="681289"/>
    <lineage>
        <taxon>Bacteria</taxon>
        <taxon>Bacillati</taxon>
        <taxon>Actinomycetota</taxon>
        <taxon>Actinomycetes</taxon>
        <taxon>Pseudonocardiales</taxon>
        <taxon>Pseudonocardiaceae</taxon>
        <taxon>Pseudonocardia</taxon>
    </lineage>
</organism>
<sequence>MSLRDRRLNGYEGARPDVQQLVPPTASHVLELGCSSGRLGEALKLRQSVSVVGVEMDETYAADAVGRIDHVVNASAEEFVADPPPTARDFDCLIAADVLEHLVDPWTVLRSTVGLLAPGATVVISVPNILYWPQFRRLLFGHRFPRDDAGIFDRTHLRWFTKKDAEELAQSAGLRVERIVPSYWARGPRLLLRRTLAKTPVRSFMAAQYLVVATVPVGDAGAVPDDVV</sequence>
<keyword evidence="2" id="KW-1185">Reference proteome</keyword>
<dbReference type="EMBL" id="JBEDNP010000010">
    <property type="protein sequence ID" value="MEQ3540657.1"/>
    <property type="molecule type" value="Genomic_DNA"/>
</dbReference>
<dbReference type="CDD" id="cd02440">
    <property type="entry name" value="AdoMet_MTases"/>
    <property type="match status" value="1"/>
</dbReference>
<dbReference type="GO" id="GO:0008168">
    <property type="term" value="F:methyltransferase activity"/>
    <property type="evidence" value="ECO:0007669"/>
    <property type="project" value="UniProtKB-KW"/>
</dbReference>
<dbReference type="RefSeq" id="WP_345644341.1">
    <property type="nucleotide sequence ID" value="NZ_BAABLY010000025.1"/>
</dbReference>
<dbReference type="Proteomes" id="UP001464923">
    <property type="component" value="Unassembled WGS sequence"/>
</dbReference>